<gene>
    <name evidence="1" type="primary">jg15158</name>
    <name evidence="1" type="ORF">PAEG_LOCUS8378</name>
</gene>
<dbReference type="Proteomes" id="UP000838756">
    <property type="component" value="Unassembled WGS sequence"/>
</dbReference>
<organism evidence="1 2">
    <name type="scientific">Pararge aegeria aegeria</name>
    <dbReference type="NCBI Taxonomy" id="348720"/>
    <lineage>
        <taxon>Eukaryota</taxon>
        <taxon>Metazoa</taxon>
        <taxon>Ecdysozoa</taxon>
        <taxon>Arthropoda</taxon>
        <taxon>Hexapoda</taxon>
        <taxon>Insecta</taxon>
        <taxon>Pterygota</taxon>
        <taxon>Neoptera</taxon>
        <taxon>Endopterygota</taxon>
        <taxon>Lepidoptera</taxon>
        <taxon>Glossata</taxon>
        <taxon>Ditrysia</taxon>
        <taxon>Papilionoidea</taxon>
        <taxon>Nymphalidae</taxon>
        <taxon>Satyrinae</taxon>
        <taxon>Satyrini</taxon>
        <taxon>Parargina</taxon>
        <taxon>Pararge</taxon>
    </lineage>
</organism>
<name>A0A8S4R591_9NEOP</name>
<feature type="non-terminal residue" evidence="1">
    <location>
        <position position="1"/>
    </location>
</feature>
<reference evidence="1" key="1">
    <citation type="submission" date="2022-03" db="EMBL/GenBank/DDBJ databases">
        <authorList>
            <person name="Lindestad O."/>
        </authorList>
    </citation>
    <scope>NUCLEOTIDE SEQUENCE</scope>
</reference>
<accession>A0A8S4R591</accession>
<dbReference type="OrthoDB" id="7480128at2759"/>
<comment type="caution">
    <text evidence="1">The sequence shown here is derived from an EMBL/GenBank/DDBJ whole genome shotgun (WGS) entry which is preliminary data.</text>
</comment>
<proteinExistence type="predicted"/>
<sequence length="77" mass="8340">REQLPGCHHCDDCLEDTAQHTLEVCPAWAGQRRALENTAAGDLPLPTIFQTIVPSESARNTAASFCEEVMSAKEAAE</sequence>
<protein>
    <submittedName>
        <fullName evidence="1">Jg15158 protein</fullName>
    </submittedName>
</protein>
<evidence type="ECO:0000313" key="1">
    <source>
        <dbReference type="EMBL" id="CAH2228581.1"/>
    </source>
</evidence>
<keyword evidence="2" id="KW-1185">Reference proteome</keyword>
<dbReference type="EMBL" id="CAKXAJ010024278">
    <property type="protein sequence ID" value="CAH2228581.1"/>
    <property type="molecule type" value="Genomic_DNA"/>
</dbReference>
<evidence type="ECO:0000313" key="2">
    <source>
        <dbReference type="Proteomes" id="UP000838756"/>
    </source>
</evidence>
<dbReference type="AlphaFoldDB" id="A0A8S4R591"/>